<dbReference type="AlphaFoldDB" id="A0A5C3R0T6"/>
<gene>
    <name evidence="1" type="ORF">BDV98DRAFT_558630</name>
</gene>
<accession>A0A5C3R0T6</accession>
<protein>
    <submittedName>
        <fullName evidence="1">Uncharacterized protein</fullName>
    </submittedName>
</protein>
<proteinExistence type="predicted"/>
<evidence type="ECO:0000313" key="2">
    <source>
        <dbReference type="Proteomes" id="UP000305067"/>
    </source>
</evidence>
<sequence length="75" mass="8253">MYDSLINTEGQCSSSTTHKGYAGHLPCFQDPLRRSSVQKRFARKERCFCPSVVKVPFAGFAGASFGVGVQFYARA</sequence>
<dbReference type="EMBL" id="ML178814">
    <property type="protein sequence ID" value="TFL07876.1"/>
    <property type="molecule type" value="Genomic_DNA"/>
</dbReference>
<keyword evidence="2" id="KW-1185">Reference proteome</keyword>
<reference evidence="1 2" key="1">
    <citation type="journal article" date="2019" name="Nat. Ecol. Evol.">
        <title>Megaphylogeny resolves global patterns of mushroom evolution.</title>
        <authorList>
            <person name="Varga T."/>
            <person name="Krizsan K."/>
            <person name="Foldi C."/>
            <person name="Dima B."/>
            <person name="Sanchez-Garcia M."/>
            <person name="Sanchez-Ramirez S."/>
            <person name="Szollosi G.J."/>
            <person name="Szarkandi J.G."/>
            <person name="Papp V."/>
            <person name="Albert L."/>
            <person name="Andreopoulos W."/>
            <person name="Angelini C."/>
            <person name="Antonin V."/>
            <person name="Barry K.W."/>
            <person name="Bougher N.L."/>
            <person name="Buchanan P."/>
            <person name="Buyck B."/>
            <person name="Bense V."/>
            <person name="Catcheside P."/>
            <person name="Chovatia M."/>
            <person name="Cooper J."/>
            <person name="Damon W."/>
            <person name="Desjardin D."/>
            <person name="Finy P."/>
            <person name="Geml J."/>
            <person name="Haridas S."/>
            <person name="Hughes K."/>
            <person name="Justo A."/>
            <person name="Karasinski D."/>
            <person name="Kautmanova I."/>
            <person name="Kiss B."/>
            <person name="Kocsube S."/>
            <person name="Kotiranta H."/>
            <person name="LaButti K.M."/>
            <person name="Lechner B.E."/>
            <person name="Liimatainen K."/>
            <person name="Lipzen A."/>
            <person name="Lukacs Z."/>
            <person name="Mihaltcheva S."/>
            <person name="Morgado L.N."/>
            <person name="Niskanen T."/>
            <person name="Noordeloos M.E."/>
            <person name="Ohm R.A."/>
            <person name="Ortiz-Santana B."/>
            <person name="Ovrebo C."/>
            <person name="Racz N."/>
            <person name="Riley R."/>
            <person name="Savchenko A."/>
            <person name="Shiryaev A."/>
            <person name="Soop K."/>
            <person name="Spirin V."/>
            <person name="Szebenyi C."/>
            <person name="Tomsovsky M."/>
            <person name="Tulloss R.E."/>
            <person name="Uehling J."/>
            <person name="Grigoriev I.V."/>
            <person name="Vagvolgyi C."/>
            <person name="Papp T."/>
            <person name="Martin F.M."/>
            <person name="Miettinen O."/>
            <person name="Hibbett D.S."/>
            <person name="Nagy L.G."/>
        </authorList>
    </citation>
    <scope>NUCLEOTIDE SEQUENCE [LARGE SCALE GENOMIC DNA]</scope>
    <source>
        <strain evidence="1 2">CBS 309.79</strain>
    </source>
</reference>
<organism evidence="1 2">
    <name type="scientific">Pterulicium gracile</name>
    <dbReference type="NCBI Taxonomy" id="1884261"/>
    <lineage>
        <taxon>Eukaryota</taxon>
        <taxon>Fungi</taxon>
        <taxon>Dikarya</taxon>
        <taxon>Basidiomycota</taxon>
        <taxon>Agaricomycotina</taxon>
        <taxon>Agaricomycetes</taxon>
        <taxon>Agaricomycetidae</taxon>
        <taxon>Agaricales</taxon>
        <taxon>Pleurotineae</taxon>
        <taxon>Pterulaceae</taxon>
        <taxon>Pterulicium</taxon>
    </lineage>
</organism>
<dbReference type="Proteomes" id="UP000305067">
    <property type="component" value="Unassembled WGS sequence"/>
</dbReference>
<name>A0A5C3R0T6_9AGAR</name>
<evidence type="ECO:0000313" key="1">
    <source>
        <dbReference type="EMBL" id="TFL07876.1"/>
    </source>
</evidence>